<dbReference type="Pfam" id="PF07963">
    <property type="entry name" value="N_methyl"/>
    <property type="match status" value="1"/>
</dbReference>
<accession>A0A1A9F404</accession>
<evidence type="ECO:0008006" key="4">
    <source>
        <dbReference type="Google" id="ProtNLM"/>
    </source>
</evidence>
<gene>
    <name evidence="2" type="ORF">A8C75_21015</name>
</gene>
<dbReference type="AlphaFoldDB" id="A0A1A9F404"/>
<feature type="transmembrane region" description="Helical" evidence="1">
    <location>
        <begin position="7"/>
        <end position="31"/>
    </location>
</feature>
<dbReference type="OrthoDB" id="5296662at2"/>
<dbReference type="KEGG" id="mars:A8C75_21015"/>
<dbReference type="PIRSF" id="PIRSF004525">
    <property type="entry name" value="Pilin_peptidase-dep_B_prd"/>
    <property type="match status" value="1"/>
</dbReference>
<keyword evidence="1" id="KW-1133">Transmembrane helix</keyword>
<dbReference type="RefSeq" id="WP_067386308.1">
    <property type="nucleotide sequence ID" value="NZ_CP015839.1"/>
</dbReference>
<dbReference type="STRING" id="1821621.A8C75_21015"/>
<evidence type="ECO:0000313" key="2">
    <source>
        <dbReference type="EMBL" id="ANG64710.1"/>
    </source>
</evidence>
<dbReference type="EMBL" id="CP015839">
    <property type="protein sequence ID" value="ANG64710.1"/>
    <property type="molecule type" value="Genomic_DNA"/>
</dbReference>
<reference evidence="2 3" key="2">
    <citation type="journal article" date="2018" name="Int. J. Syst. Evol. Microbiol.">
        <title>Marinobacterium aestuarii sp. nov., a benzene-degrading marine bacterium isolated from estuary sediment.</title>
        <authorList>
            <person name="Bae S.S."/>
            <person name="Jung J."/>
            <person name="Chung D."/>
            <person name="Baek K."/>
        </authorList>
    </citation>
    <scope>NUCLEOTIDE SEQUENCE [LARGE SCALE GENOMIC DNA]</scope>
    <source>
        <strain evidence="2 3">ST58-10</strain>
    </source>
</reference>
<evidence type="ECO:0000256" key="1">
    <source>
        <dbReference type="SAM" id="Phobius"/>
    </source>
</evidence>
<dbReference type="PROSITE" id="PS00409">
    <property type="entry name" value="PROKAR_NTER_METHYL"/>
    <property type="match status" value="1"/>
</dbReference>
<evidence type="ECO:0000313" key="3">
    <source>
        <dbReference type="Proteomes" id="UP000078070"/>
    </source>
</evidence>
<organism evidence="2 3">
    <name type="scientific">Marinobacterium aestuarii</name>
    <dbReference type="NCBI Taxonomy" id="1821621"/>
    <lineage>
        <taxon>Bacteria</taxon>
        <taxon>Pseudomonadati</taxon>
        <taxon>Pseudomonadota</taxon>
        <taxon>Gammaproteobacteria</taxon>
        <taxon>Oceanospirillales</taxon>
        <taxon>Oceanospirillaceae</taxon>
        <taxon>Marinobacterium</taxon>
    </lineage>
</organism>
<proteinExistence type="predicted"/>
<keyword evidence="1" id="KW-0812">Transmembrane</keyword>
<dbReference type="InterPro" id="IPR012902">
    <property type="entry name" value="N_methyl_site"/>
</dbReference>
<dbReference type="Proteomes" id="UP000078070">
    <property type="component" value="Chromosome"/>
</dbReference>
<keyword evidence="1" id="KW-0472">Membrane</keyword>
<protein>
    <recommendedName>
        <fullName evidence="4">Prepilin-type N-terminal cleavage/methylation domain-containing protein</fullName>
    </recommendedName>
</protein>
<name>A0A1A9F404_9GAMM</name>
<reference evidence="3" key="1">
    <citation type="submission" date="2016-05" db="EMBL/GenBank/DDBJ databases">
        <authorList>
            <person name="Baek K."/>
            <person name="Yang S.-J."/>
        </authorList>
    </citation>
    <scope>NUCLEOTIDE SEQUENCE [LARGE SCALE GENOMIC DNA]</scope>
    <source>
        <strain evidence="3">ST58-10</strain>
    </source>
</reference>
<sequence>MLVRQRGISLVELMIAMVLGLLVSAIVIGMFSMTVGSTKQAVTTIRLNQELRTVMDLMVRDIRRAGYWNGALAASNPYASITDAGAPAAVYAAAGSGTFLNTTTAGDSGQCVILGYDTDNAGASTATKLIGYRLDTVTDAVEVLWANTFTTPADCNMGTWDNLTDEQAIKVTALAFTPDPTPASFAAATVRNLTITLTAESLSDARIKTTITDQVRIRADL</sequence>
<keyword evidence="3" id="KW-1185">Reference proteome</keyword>
<dbReference type="InterPro" id="IPR016419">
    <property type="entry name" value="Prepilin_Pept-dep_B_prd"/>
</dbReference>